<dbReference type="PANTHER" id="PTHR47447">
    <property type="entry name" value="OS03G0856100 PROTEIN"/>
    <property type="match status" value="1"/>
</dbReference>
<sequence>MQRLQKHLRNKKDVLARREFFYFIGNKNNVLVDNRIRFYACERAIALFLRHGFPLSAAMVCGRMVNEGFVPSVSARTQMALITLAERSPDENTLLEAIAEYCRQASFDERCMRDVVHLLHESMGCSPEIIDKAINVFIRSQDLEYSLSPATVGLLVHIHGCAGSIKGAQHWLSTHRPCNPQHSGTMDVRAHPYTTLLRRLADEMSSEHDDHGVYRWVFEQMVENNIIPDVAFYNAFMNVEIKRRRYPQGFTIYRLLWHHRTGTETPDAYTYSLLFQAFRKTYESRSFRNRRTRRPDSAPTPRQLYRDMYECHCLRTQGKRSKPSAVITLDTLHNALYMFLQARDYPAAFVVLRTFRMLGLKPRLYTYQLICSLLLRRIYEELPLLSKESYPDRVWSYRFLGMASYPIGQSVPKGMPLLAAILRLGTVSRLSLSYIPVPPETMNKSGDSSGESKVELSRSSSASSLAVEDIPHPEVSASVTLGELHNMPSAELVVQTDSKTDDTKEFALAPLERVLRRAILSTRPSVAISPAKEVAVEIAEAKREMISQTFGIGMYAGGLALPAESDESY</sequence>
<accession>J4GMS6</accession>
<keyword evidence="1" id="KW-0677">Repeat</keyword>
<evidence type="ECO:0008006" key="4">
    <source>
        <dbReference type="Google" id="ProtNLM"/>
    </source>
</evidence>
<organism evidence="2 3">
    <name type="scientific">Fibroporia radiculosa</name>
    <dbReference type="NCBI Taxonomy" id="599839"/>
    <lineage>
        <taxon>Eukaryota</taxon>
        <taxon>Fungi</taxon>
        <taxon>Dikarya</taxon>
        <taxon>Basidiomycota</taxon>
        <taxon>Agaricomycotina</taxon>
        <taxon>Agaricomycetes</taxon>
        <taxon>Polyporales</taxon>
        <taxon>Fibroporiaceae</taxon>
        <taxon>Fibroporia</taxon>
    </lineage>
</organism>
<evidence type="ECO:0000313" key="2">
    <source>
        <dbReference type="EMBL" id="CCM00275.1"/>
    </source>
</evidence>
<proteinExistence type="predicted"/>
<dbReference type="RefSeq" id="XP_012179558.1">
    <property type="nucleotide sequence ID" value="XM_012324168.1"/>
</dbReference>
<dbReference type="Proteomes" id="UP000006352">
    <property type="component" value="Unassembled WGS sequence"/>
</dbReference>
<dbReference type="AlphaFoldDB" id="J4GMS6"/>
<dbReference type="InterPro" id="IPR011990">
    <property type="entry name" value="TPR-like_helical_dom_sf"/>
</dbReference>
<gene>
    <name evidence="2" type="ORF">FIBRA_02305</name>
</gene>
<reference evidence="2 3" key="1">
    <citation type="journal article" date="2012" name="Appl. Environ. Microbiol.">
        <title>Short-read sequencing for genomic analysis of the brown rot fungus Fibroporia radiculosa.</title>
        <authorList>
            <person name="Tang J.D."/>
            <person name="Perkins A.D."/>
            <person name="Sonstegard T.S."/>
            <person name="Schroeder S.G."/>
            <person name="Burgess S.C."/>
            <person name="Diehl S.V."/>
        </authorList>
    </citation>
    <scope>NUCLEOTIDE SEQUENCE [LARGE SCALE GENOMIC DNA]</scope>
    <source>
        <strain evidence="2 3">TFFH 294</strain>
    </source>
</reference>
<dbReference type="Gene3D" id="1.25.40.10">
    <property type="entry name" value="Tetratricopeptide repeat domain"/>
    <property type="match status" value="1"/>
</dbReference>
<dbReference type="GeneID" id="24095186"/>
<protein>
    <recommendedName>
        <fullName evidence="4">Pentacotripeptide-repeat region of PRORP domain-containing protein</fullName>
    </recommendedName>
</protein>
<dbReference type="PANTHER" id="PTHR47447:SF17">
    <property type="entry name" value="OS12G0638900 PROTEIN"/>
    <property type="match status" value="1"/>
</dbReference>
<evidence type="ECO:0000313" key="3">
    <source>
        <dbReference type="Proteomes" id="UP000006352"/>
    </source>
</evidence>
<dbReference type="STRING" id="599839.J4GMS6"/>
<evidence type="ECO:0000256" key="1">
    <source>
        <dbReference type="ARBA" id="ARBA00022737"/>
    </source>
</evidence>
<dbReference type="InParanoid" id="J4GMS6"/>
<dbReference type="HOGENOM" id="CLU_026252_1_0_1"/>
<name>J4GMS6_9APHY</name>
<dbReference type="OrthoDB" id="185373at2759"/>
<dbReference type="EMBL" id="HE796976">
    <property type="protein sequence ID" value="CCM00275.1"/>
    <property type="molecule type" value="Genomic_DNA"/>
</dbReference>
<keyword evidence="3" id="KW-1185">Reference proteome</keyword>